<evidence type="ECO:0000313" key="9">
    <source>
        <dbReference type="Proteomes" id="UP000466931"/>
    </source>
</evidence>
<dbReference type="InterPro" id="IPR001128">
    <property type="entry name" value="Cyt_P450"/>
</dbReference>
<dbReference type="InterPro" id="IPR017972">
    <property type="entry name" value="Cyt_P450_CS"/>
</dbReference>
<sequence length="409" mass="45001">MSLDTATANDVPFLDLSDPNFSMDSAEARAARAQSWYARTPYGLAVLRYEEMSKLLKNRKLRQGSYAWPEKNGVTDGLFHQFWRTAVINYEGPDHARLRRLHNPGFSPRLIDGLVPRFQALANELIDAFIDRGECDFVAEFAEPYAARVISILLGIPESEWKTIASWSSAVGLALTVTIRDDLDEIEKALAGLYGYADDLIADRTANPGDDFTTKLVQAARDESTITHDELRTALAHAIFAGMDTTRNQLSLALTTFIDHPDQWKLLAQRPELGRAAVEEVMRVAPTVTWVTREALEDFEFQGVHIAKGTTVHLLNGLAGTDDTDGAEVSFDITAERRPQLGFGGGMHHCLGHFVARSDMSEALHLLAQRLTSPRRLPGDRWLPDSGNTGPSVLPIAFTPGACAGSTPT</sequence>
<reference evidence="8" key="2">
    <citation type="submission" date="2020-02" db="EMBL/GenBank/DDBJ databases">
        <authorList>
            <person name="Matsumoto Y."/>
            <person name="Motooka D."/>
            <person name="Nakamura S."/>
        </authorList>
    </citation>
    <scope>NUCLEOTIDE SEQUENCE</scope>
    <source>
        <strain evidence="8">JCM 13671</strain>
    </source>
</reference>
<reference evidence="8" key="1">
    <citation type="journal article" date="2019" name="Emerg. Microbes Infect.">
        <title>Comprehensive subspecies identification of 175 nontuberculous mycobacteria species based on 7547 genomic profiles.</title>
        <authorList>
            <person name="Matsumoto Y."/>
            <person name="Kinjo T."/>
            <person name="Motooka D."/>
            <person name="Nabeya D."/>
            <person name="Jung N."/>
            <person name="Uechi K."/>
            <person name="Horii T."/>
            <person name="Iida T."/>
            <person name="Fujita J."/>
            <person name="Nakamura S."/>
        </authorList>
    </citation>
    <scope>NUCLEOTIDE SEQUENCE [LARGE SCALE GENOMIC DNA]</scope>
    <source>
        <strain evidence="8">JCM 13671</strain>
    </source>
</reference>
<comment type="similarity">
    <text evidence="1 7">Belongs to the cytochrome P450 family.</text>
</comment>
<evidence type="ECO:0000256" key="7">
    <source>
        <dbReference type="RuleBase" id="RU000461"/>
    </source>
</evidence>
<dbReference type="InterPro" id="IPR002397">
    <property type="entry name" value="Cyt_P450_B"/>
</dbReference>
<dbReference type="SUPFAM" id="SSF48264">
    <property type="entry name" value="Cytochrome P450"/>
    <property type="match status" value="1"/>
</dbReference>
<proteinExistence type="inferred from homology"/>
<dbReference type="Pfam" id="PF00067">
    <property type="entry name" value="p450"/>
    <property type="match status" value="2"/>
</dbReference>
<evidence type="ECO:0000256" key="6">
    <source>
        <dbReference type="ARBA" id="ARBA00023033"/>
    </source>
</evidence>
<dbReference type="PROSITE" id="PS00086">
    <property type="entry name" value="CYTOCHROME_P450"/>
    <property type="match status" value="1"/>
</dbReference>
<dbReference type="GO" id="GO:0020037">
    <property type="term" value="F:heme binding"/>
    <property type="evidence" value="ECO:0007669"/>
    <property type="project" value="InterPro"/>
</dbReference>
<evidence type="ECO:0000256" key="5">
    <source>
        <dbReference type="ARBA" id="ARBA00023004"/>
    </source>
</evidence>
<evidence type="ECO:0000256" key="1">
    <source>
        <dbReference type="ARBA" id="ARBA00010617"/>
    </source>
</evidence>
<dbReference type="GO" id="GO:0005506">
    <property type="term" value="F:iron ion binding"/>
    <property type="evidence" value="ECO:0007669"/>
    <property type="project" value="InterPro"/>
</dbReference>
<dbReference type="CDD" id="cd11038">
    <property type="entry name" value="CYP_AurH-like"/>
    <property type="match status" value="1"/>
</dbReference>
<dbReference type="InterPro" id="IPR036396">
    <property type="entry name" value="Cyt_P450_sf"/>
</dbReference>
<evidence type="ECO:0000256" key="3">
    <source>
        <dbReference type="ARBA" id="ARBA00022723"/>
    </source>
</evidence>
<keyword evidence="5 7" id="KW-0408">Iron</keyword>
<name>A0A7I7Y388_9MYCO</name>
<keyword evidence="9" id="KW-1185">Reference proteome</keyword>
<dbReference type="PANTHER" id="PTHR46696">
    <property type="entry name" value="P450, PUTATIVE (EUROFUNG)-RELATED"/>
    <property type="match status" value="1"/>
</dbReference>
<dbReference type="EMBL" id="AP022612">
    <property type="protein sequence ID" value="BBZ36175.1"/>
    <property type="molecule type" value="Genomic_DNA"/>
</dbReference>
<protein>
    <submittedName>
        <fullName evidence="8">Cytochrome P450</fullName>
    </submittedName>
</protein>
<accession>A0A7I7Y388</accession>
<dbReference type="RefSeq" id="WP_109788486.1">
    <property type="nucleotide sequence ID" value="NZ_AP022612.1"/>
</dbReference>
<organism evidence="8 9">
    <name type="scientific">Mycolicibacterium confluentis</name>
    <dbReference type="NCBI Taxonomy" id="28047"/>
    <lineage>
        <taxon>Bacteria</taxon>
        <taxon>Bacillati</taxon>
        <taxon>Actinomycetota</taxon>
        <taxon>Actinomycetes</taxon>
        <taxon>Mycobacteriales</taxon>
        <taxon>Mycobacteriaceae</taxon>
        <taxon>Mycolicibacterium</taxon>
    </lineage>
</organism>
<gene>
    <name evidence="8" type="ORF">MCNF_47800</name>
</gene>
<dbReference type="PANTHER" id="PTHR46696:SF1">
    <property type="entry name" value="CYTOCHROME P450 YJIB-RELATED"/>
    <property type="match status" value="1"/>
</dbReference>
<keyword evidence="4 7" id="KW-0560">Oxidoreductase</keyword>
<dbReference type="Gene3D" id="1.10.630.10">
    <property type="entry name" value="Cytochrome P450"/>
    <property type="match status" value="1"/>
</dbReference>
<dbReference type="GO" id="GO:0016705">
    <property type="term" value="F:oxidoreductase activity, acting on paired donors, with incorporation or reduction of molecular oxygen"/>
    <property type="evidence" value="ECO:0007669"/>
    <property type="project" value="InterPro"/>
</dbReference>
<keyword evidence="2 7" id="KW-0349">Heme</keyword>
<dbReference type="AlphaFoldDB" id="A0A7I7Y388"/>
<evidence type="ECO:0000313" key="8">
    <source>
        <dbReference type="EMBL" id="BBZ36175.1"/>
    </source>
</evidence>
<keyword evidence="6 7" id="KW-0503">Monooxygenase</keyword>
<dbReference type="GO" id="GO:0004497">
    <property type="term" value="F:monooxygenase activity"/>
    <property type="evidence" value="ECO:0007669"/>
    <property type="project" value="UniProtKB-KW"/>
</dbReference>
<evidence type="ECO:0000256" key="4">
    <source>
        <dbReference type="ARBA" id="ARBA00023002"/>
    </source>
</evidence>
<dbReference type="PRINTS" id="PR00359">
    <property type="entry name" value="BP450"/>
</dbReference>
<dbReference type="OrthoDB" id="3455208at2"/>
<keyword evidence="3 7" id="KW-0479">Metal-binding</keyword>
<evidence type="ECO:0000256" key="2">
    <source>
        <dbReference type="ARBA" id="ARBA00022617"/>
    </source>
</evidence>
<dbReference type="Proteomes" id="UP000466931">
    <property type="component" value="Chromosome"/>
</dbReference>
<dbReference type="PRINTS" id="PR00385">
    <property type="entry name" value="P450"/>
</dbReference>